<evidence type="ECO:0000313" key="2">
    <source>
        <dbReference type="Proteomes" id="UP001218188"/>
    </source>
</evidence>
<accession>A0AAD6X4J2</accession>
<dbReference type="EMBL" id="JARJCM010000056">
    <property type="protein sequence ID" value="KAJ7034626.1"/>
    <property type="molecule type" value="Genomic_DNA"/>
</dbReference>
<dbReference type="Gene3D" id="3.80.10.10">
    <property type="entry name" value="Ribonuclease Inhibitor"/>
    <property type="match status" value="1"/>
</dbReference>
<dbReference type="Proteomes" id="UP001218188">
    <property type="component" value="Unassembled WGS sequence"/>
</dbReference>
<comment type="caution">
    <text evidence="1">The sequence shown here is derived from an EMBL/GenBank/DDBJ whole genome shotgun (WGS) entry which is preliminary data.</text>
</comment>
<protein>
    <submittedName>
        <fullName evidence="1">Uncharacterized protein</fullName>
    </submittedName>
</protein>
<dbReference type="AlphaFoldDB" id="A0AAD6X4J2"/>
<name>A0AAD6X4J2_9AGAR</name>
<evidence type="ECO:0000313" key="1">
    <source>
        <dbReference type="EMBL" id="KAJ7034626.1"/>
    </source>
</evidence>
<gene>
    <name evidence="1" type="ORF">C8F04DRAFT_1259855</name>
</gene>
<sequence length="287" mass="33476">MSSLAEPVFSADVEREIFETTAFLYPQSIGKILLVARRVWIWIDPLRYRVVSICGPDRDVRTDQLFRHSLDAFSKLYRAKPAMFRNHVRHLCFRDYQKVSDITSVLSTCSSTTNLLLFFIGNPTHLPLLSAMPLRRFSVLLQLLFPSPVEKDFTLPLFVNITHLDIFYYINEPWESWSKLAKIPHLSHLSFHDHYISNAICQGVLKHCRSLEILANVFTTRDTLRKQAPKRAPLAADPRFVMMLLSDFLGDWENGAHGGEDYWDRAEGYVRQRRSGDTEDYMFDREW</sequence>
<keyword evidence="2" id="KW-1185">Reference proteome</keyword>
<dbReference type="InterPro" id="IPR032675">
    <property type="entry name" value="LRR_dom_sf"/>
</dbReference>
<reference evidence="1" key="1">
    <citation type="submission" date="2023-03" db="EMBL/GenBank/DDBJ databases">
        <title>Massive genome expansion in bonnet fungi (Mycena s.s.) driven by repeated elements and novel gene families across ecological guilds.</title>
        <authorList>
            <consortium name="Lawrence Berkeley National Laboratory"/>
            <person name="Harder C.B."/>
            <person name="Miyauchi S."/>
            <person name="Viragh M."/>
            <person name="Kuo A."/>
            <person name="Thoen E."/>
            <person name="Andreopoulos B."/>
            <person name="Lu D."/>
            <person name="Skrede I."/>
            <person name="Drula E."/>
            <person name="Henrissat B."/>
            <person name="Morin E."/>
            <person name="Kohler A."/>
            <person name="Barry K."/>
            <person name="LaButti K."/>
            <person name="Morin E."/>
            <person name="Salamov A."/>
            <person name="Lipzen A."/>
            <person name="Mereny Z."/>
            <person name="Hegedus B."/>
            <person name="Baldrian P."/>
            <person name="Stursova M."/>
            <person name="Weitz H."/>
            <person name="Taylor A."/>
            <person name="Grigoriev I.V."/>
            <person name="Nagy L.G."/>
            <person name="Martin F."/>
            <person name="Kauserud H."/>
        </authorList>
    </citation>
    <scope>NUCLEOTIDE SEQUENCE</scope>
    <source>
        <strain evidence="1">CBHHK200</strain>
    </source>
</reference>
<proteinExistence type="predicted"/>
<organism evidence="1 2">
    <name type="scientific">Mycena alexandri</name>
    <dbReference type="NCBI Taxonomy" id="1745969"/>
    <lineage>
        <taxon>Eukaryota</taxon>
        <taxon>Fungi</taxon>
        <taxon>Dikarya</taxon>
        <taxon>Basidiomycota</taxon>
        <taxon>Agaricomycotina</taxon>
        <taxon>Agaricomycetes</taxon>
        <taxon>Agaricomycetidae</taxon>
        <taxon>Agaricales</taxon>
        <taxon>Marasmiineae</taxon>
        <taxon>Mycenaceae</taxon>
        <taxon>Mycena</taxon>
    </lineage>
</organism>